<feature type="region of interest" description="Disordered" evidence="1">
    <location>
        <begin position="1"/>
        <end position="26"/>
    </location>
</feature>
<protein>
    <submittedName>
        <fullName evidence="2">Uncharacterized protein</fullName>
    </submittedName>
</protein>
<name>A0A8T0SAJ4_PANVG</name>
<reference evidence="2" key="1">
    <citation type="submission" date="2020-05" db="EMBL/GenBank/DDBJ databases">
        <title>WGS assembly of Panicum virgatum.</title>
        <authorList>
            <person name="Lovell J.T."/>
            <person name="Jenkins J."/>
            <person name="Shu S."/>
            <person name="Juenger T.E."/>
            <person name="Schmutz J."/>
        </authorList>
    </citation>
    <scope>NUCLEOTIDE SEQUENCE</scope>
    <source>
        <strain evidence="2">AP13</strain>
    </source>
</reference>
<accession>A0A8T0SAJ4</accession>
<gene>
    <name evidence="2" type="ORF">PVAP13_5KG086400</name>
</gene>
<evidence type="ECO:0000256" key="1">
    <source>
        <dbReference type="SAM" id="MobiDB-lite"/>
    </source>
</evidence>
<comment type="caution">
    <text evidence="2">The sequence shown here is derived from an EMBL/GenBank/DDBJ whole genome shotgun (WGS) entry which is preliminary data.</text>
</comment>
<evidence type="ECO:0000313" key="3">
    <source>
        <dbReference type="Proteomes" id="UP000823388"/>
    </source>
</evidence>
<organism evidence="2 3">
    <name type="scientific">Panicum virgatum</name>
    <name type="common">Blackwell switchgrass</name>
    <dbReference type="NCBI Taxonomy" id="38727"/>
    <lineage>
        <taxon>Eukaryota</taxon>
        <taxon>Viridiplantae</taxon>
        <taxon>Streptophyta</taxon>
        <taxon>Embryophyta</taxon>
        <taxon>Tracheophyta</taxon>
        <taxon>Spermatophyta</taxon>
        <taxon>Magnoliopsida</taxon>
        <taxon>Liliopsida</taxon>
        <taxon>Poales</taxon>
        <taxon>Poaceae</taxon>
        <taxon>PACMAD clade</taxon>
        <taxon>Panicoideae</taxon>
        <taxon>Panicodae</taxon>
        <taxon>Paniceae</taxon>
        <taxon>Panicinae</taxon>
        <taxon>Panicum</taxon>
        <taxon>Panicum sect. Hiantes</taxon>
    </lineage>
</organism>
<evidence type="ECO:0000313" key="2">
    <source>
        <dbReference type="EMBL" id="KAG2595611.1"/>
    </source>
</evidence>
<sequence>MEWREVAAGEGGRAATRRAAAREEEEGEALHLRGCAKAISITMFLNQRHREGGGGGRIRTSVRLVVPKHVGSESEGTEVVTRQWLK</sequence>
<dbReference type="EMBL" id="CM029045">
    <property type="protein sequence ID" value="KAG2595611.1"/>
    <property type="molecule type" value="Genomic_DNA"/>
</dbReference>
<proteinExistence type="predicted"/>
<dbReference type="Proteomes" id="UP000823388">
    <property type="component" value="Chromosome 5K"/>
</dbReference>
<keyword evidence="3" id="KW-1185">Reference proteome</keyword>
<dbReference type="AlphaFoldDB" id="A0A8T0SAJ4"/>